<keyword evidence="1" id="KW-0732">Signal</keyword>
<evidence type="ECO:0000313" key="3">
    <source>
        <dbReference type="Proteomes" id="UP000594778"/>
    </source>
</evidence>
<keyword evidence="2" id="KW-0449">Lipoprotein</keyword>
<dbReference type="EMBL" id="CP065667">
    <property type="protein sequence ID" value="QPS05739.1"/>
    <property type="molecule type" value="Genomic_DNA"/>
</dbReference>
<dbReference type="InterPro" id="IPR027584">
    <property type="entry name" value="TrbK_RP4"/>
</dbReference>
<feature type="chain" id="PRO_5032651338" evidence="1">
    <location>
        <begin position="19"/>
        <end position="91"/>
    </location>
</feature>
<accession>A0A7T2RYZ9</accession>
<evidence type="ECO:0000313" key="2">
    <source>
        <dbReference type="EMBL" id="QPS05739.1"/>
    </source>
</evidence>
<proteinExistence type="predicted"/>
<gene>
    <name evidence="2" type="primary">trbK</name>
    <name evidence="2" type="ORF">I6G66_00390</name>
</gene>
<dbReference type="RefSeq" id="WP_011798732.1">
    <property type="nucleotide sequence ID" value="NZ_CP065667.1"/>
</dbReference>
<feature type="signal peptide" evidence="1">
    <location>
        <begin position="1"/>
        <end position="18"/>
    </location>
</feature>
<protein>
    <submittedName>
        <fullName evidence="2">Entry exclusion lipoprotein TrbK</fullName>
    </submittedName>
</protein>
<evidence type="ECO:0000256" key="1">
    <source>
        <dbReference type="SAM" id="SignalP"/>
    </source>
</evidence>
<keyword evidence="2" id="KW-0614">Plasmid</keyword>
<dbReference type="Proteomes" id="UP000594778">
    <property type="component" value="Plasmid unnamed"/>
</dbReference>
<geneLocation type="plasmid" evidence="2 3">
    <name>unnamed</name>
</geneLocation>
<dbReference type="AlphaFoldDB" id="A0A7T2RYZ9"/>
<organism evidence="2 3">
    <name type="scientific">Delftia acidovorans</name>
    <name type="common">Pseudomonas acidovorans</name>
    <name type="synonym">Comamonas acidovorans</name>
    <dbReference type="NCBI Taxonomy" id="80866"/>
    <lineage>
        <taxon>Bacteria</taxon>
        <taxon>Pseudomonadati</taxon>
        <taxon>Pseudomonadota</taxon>
        <taxon>Betaproteobacteria</taxon>
        <taxon>Burkholderiales</taxon>
        <taxon>Comamonadaceae</taxon>
        <taxon>Delftia</taxon>
    </lineage>
</organism>
<dbReference type="NCBIfam" id="TIGR04359">
    <property type="entry name" value="TrbK_RP4"/>
    <property type="match status" value="1"/>
</dbReference>
<sequence>MKKALLLAVLAAALLAGCDSKPTGSPMPEVNDANCQIEAIKRIEDRATRESFAGLCARRSPAGGGIAPTENPKNWLELIDKNTPKGQEAKP</sequence>
<reference evidence="2 3" key="1">
    <citation type="submission" date="2020-12" db="EMBL/GenBank/DDBJ databases">
        <title>FDA dAtabase for Regulatory Grade micrObial Sequences (FDA-ARGOS): Supporting development and validation of Infectious Disease Dx tests.</title>
        <authorList>
            <person name="Sproer C."/>
            <person name="Gronow S."/>
            <person name="Severitt S."/>
            <person name="Schroder I."/>
            <person name="Tallon L."/>
            <person name="Sadzewicz L."/>
            <person name="Zhao X."/>
            <person name="Boylan J."/>
            <person name="Ott S."/>
            <person name="Bowen H."/>
            <person name="Vavikolanu K."/>
            <person name="Mehta A."/>
            <person name="Aluvathingal J."/>
            <person name="Nadendla S."/>
            <person name="Lowell S."/>
            <person name="Myers T."/>
            <person name="Yan Y."/>
            <person name="Sichtig H."/>
        </authorList>
    </citation>
    <scope>NUCLEOTIDE SEQUENCE [LARGE SCALE GENOMIC DNA]</scope>
    <source>
        <strain evidence="2 3">FDAARGOS_909</strain>
        <plasmid evidence="2 3">unnamed</plasmid>
    </source>
</reference>
<name>A0A7T2RYZ9_DELAC</name>
<dbReference type="PROSITE" id="PS51257">
    <property type="entry name" value="PROKAR_LIPOPROTEIN"/>
    <property type="match status" value="1"/>
</dbReference>